<name>A0A345NNA4_9MICO</name>
<evidence type="ECO:0000313" key="3">
    <source>
        <dbReference type="Proteomes" id="UP000253790"/>
    </source>
</evidence>
<evidence type="ECO:0000256" key="1">
    <source>
        <dbReference type="SAM" id="MobiDB-lite"/>
    </source>
</evidence>
<dbReference type="EMBL" id="CP031229">
    <property type="protein sequence ID" value="AXH96512.1"/>
    <property type="molecule type" value="Genomic_DNA"/>
</dbReference>
<sequence>MEGADQESSDAVLEHVVDALYAVAPTDFVAARTARVKGLRADGLRETAKQVAALRRPSVAAAAVNATVRADDPVVARLEDLGARMRHAQSALDASALSALRGEREEVLAAWVAAAREHAGGLTAAVEAEVRDTAVAALADAAASEVVTSGSLTRALSYSGFGEVDVADAVARTSTGVVLTRLEGGRGEQPAQDEDEDAEEPAQDEDEDAEEPAQDEDTPRPATRSARGGAVGDLEMALDAAEKVVAAARAARKQAATDQAAAQEAATGAVSRVEQAEQLLREAREESERAVEVAEAAARTLEAAEAELRRSRQERDTARAALEEAEDR</sequence>
<reference evidence="2 3" key="1">
    <citation type="submission" date="2018-07" db="EMBL/GenBank/DDBJ databases">
        <title>Complete genome sequencing of Ornithinimicrobium sp. AMA3305.</title>
        <authorList>
            <person name="Bae J.-W."/>
        </authorList>
    </citation>
    <scope>NUCLEOTIDE SEQUENCE [LARGE SCALE GENOMIC DNA]</scope>
    <source>
        <strain evidence="2 3">AMA3305</strain>
    </source>
</reference>
<keyword evidence="3" id="KW-1185">Reference proteome</keyword>
<dbReference type="AlphaFoldDB" id="A0A345NNA4"/>
<proteinExistence type="predicted"/>
<dbReference type="Proteomes" id="UP000253790">
    <property type="component" value="Chromosome"/>
</dbReference>
<organism evidence="2 3">
    <name type="scientific">Ornithinimicrobium avium</name>
    <dbReference type="NCBI Taxonomy" id="2283195"/>
    <lineage>
        <taxon>Bacteria</taxon>
        <taxon>Bacillati</taxon>
        <taxon>Actinomycetota</taxon>
        <taxon>Actinomycetes</taxon>
        <taxon>Micrococcales</taxon>
        <taxon>Ornithinimicrobiaceae</taxon>
        <taxon>Ornithinimicrobium</taxon>
    </lineage>
</organism>
<evidence type="ECO:0000313" key="2">
    <source>
        <dbReference type="EMBL" id="AXH96512.1"/>
    </source>
</evidence>
<feature type="region of interest" description="Disordered" evidence="1">
    <location>
        <begin position="180"/>
        <end position="231"/>
    </location>
</feature>
<feature type="region of interest" description="Disordered" evidence="1">
    <location>
        <begin position="306"/>
        <end position="328"/>
    </location>
</feature>
<feature type="compositionally biased region" description="Acidic residues" evidence="1">
    <location>
        <begin position="191"/>
        <end position="216"/>
    </location>
</feature>
<dbReference type="KEGG" id="orn:DV701_10580"/>
<accession>A0A345NNA4</accession>
<dbReference type="OrthoDB" id="3541690at2"/>
<dbReference type="RefSeq" id="WP_114928277.1">
    <property type="nucleotide sequence ID" value="NZ_CP031229.1"/>
</dbReference>
<protein>
    <submittedName>
        <fullName evidence="2">Uncharacterized protein</fullName>
    </submittedName>
</protein>
<gene>
    <name evidence="2" type="ORF">DV701_10580</name>
</gene>